<dbReference type="SUPFAM" id="SSF52833">
    <property type="entry name" value="Thioredoxin-like"/>
    <property type="match status" value="1"/>
</dbReference>
<dbReference type="AlphaFoldDB" id="A0A197K421"/>
<dbReference type="STRING" id="1314771.A0A197K421"/>
<name>A0A197K421_9FUNG</name>
<proteinExistence type="predicted"/>
<gene>
    <name evidence="3" type="ORF">K457DRAFT_30631</name>
</gene>
<dbReference type="PROSITE" id="PS50405">
    <property type="entry name" value="GST_CTER"/>
    <property type="match status" value="1"/>
</dbReference>
<reference evidence="3 4" key="1">
    <citation type="submission" date="2016-05" db="EMBL/GenBank/DDBJ databases">
        <title>Genome sequencing reveals origins of a unique bacterial endosymbiosis in the earliest lineages of terrestrial Fungi.</title>
        <authorList>
            <consortium name="DOE Joint Genome Institute"/>
            <person name="Uehling J."/>
            <person name="Gryganskyi A."/>
            <person name="Hameed K."/>
            <person name="Tschaplinski T."/>
            <person name="Misztal P."/>
            <person name="Wu S."/>
            <person name="Desiro A."/>
            <person name="Vande Pol N."/>
            <person name="Du Z.-Y."/>
            <person name="Zienkiewicz A."/>
            <person name="Zienkiewicz K."/>
            <person name="Morin E."/>
            <person name="Tisserant E."/>
            <person name="Splivallo R."/>
            <person name="Hainaut M."/>
            <person name="Henrissat B."/>
            <person name="Ohm R."/>
            <person name="Kuo A."/>
            <person name="Yan J."/>
            <person name="Lipzen A."/>
            <person name="Nolan M."/>
            <person name="Labutti K."/>
            <person name="Barry K."/>
            <person name="Goldstein A."/>
            <person name="Labbe J."/>
            <person name="Schadt C."/>
            <person name="Tuskan G."/>
            <person name="Grigoriev I."/>
            <person name="Martin F."/>
            <person name="Vilgalys R."/>
            <person name="Bonito G."/>
        </authorList>
    </citation>
    <scope>NUCLEOTIDE SEQUENCE [LARGE SCALE GENOMIC DNA]</scope>
    <source>
        <strain evidence="3 4">AG-77</strain>
    </source>
</reference>
<dbReference type="InterPro" id="IPR004045">
    <property type="entry name" value="Glutathione_S-Trfase_N"/>
</dbReference>
<dbReference type="InterPro" id="IPR050213">
    <property type="entry name" value="GST_superfamily"/>
</dbReference>
<evidence type="ECO:0000259" key="1">
    <source>
        <dbReference type="PROSITE" id="PS50404"/>
    </source>
</evidence>
<sequence length="301" mass="34589">MSATLLASISRLSLPLHQQHQLFLKQLPTRLQPLSRPLFLNPTIIARHKHSMTPNDNFALPVPTKADAKVLAEASRSTNSTYQFLYFPMHGRGELTRTLLVFSGAKWEELPLDLSVQKQQLPFKLIPILYETAPDGTILELAESHAIERYLATKYGLYGSDPYSTHKIDQIYTSTDFANQLFWQRVRWAPLDQRIEEAHKFYDEILPPYIANHEAQLEKNGGNGYYFGESITLADLKSAHFIDRVLFMRPKGAKEPPFSNEKSPNLWKVLQRVNGHPAMTAWKKTQRYRDLDAGSLNFFQF</sequence>
<accession>A0A197K421</accession>
<feature type="domain" description="GST C-terminal" evidence="2">
    <location>
        <begin position="161"/>
        <end position="291"/>
    </location>
</feature>
<keyword evidence="4" id="KW-1185">Reference proteome</keyword>
<evidence type="ECO:0000259" key="2">
    <source>
        <dbReference type="PROSITE" id="PS50405"/>
    </source>
</evidence>
<dbReference type="Gene3D" id="1.20.1050.10">
    <property type="match status" value="1"/>
</dbReference>
<dbReference type="OrthoDB" id="414243at2759"/>
<dbReference type="Pfam" id="PF14497">
    <property type="entry name" value="GST_C_3"/>
    <property type="match status" value="1"/>
</dbReference>
<dbReference type="Proteomes" id="UP000078512">
    <property type="component" value="Unassembled WGS sequence"/>
</dbReference>
<organism evidence="3 4">
    <name type="scientific">Linnemannia elongata AG-77</name>
    <dbReference type="NCBI Taxonomy" id="1314771"/>
    <lineage>
        <taxon>Eukaryota</taxon>
        <taxon>Fungi</taxon>
        <taxon>Fungi incertae sedis</taxon>
        <taxon>Mucoromycota</taxon>
        <taxon>Mortierellomycotina</taxon>
        <taxon>Mortierellomycetes</taxon>
        <taxon>Mortierellales</taxon>
        <taxon>Mortierellaceae</taxon>
        <taxon>Linnemannia</taxon>
    </lineage>
</organism>
<dbReference type="InterPro" id="IPR004046">
    <property type="entry name" value="GST_C"/>
</dbReference>
<dbReference type="Gene3D" id="3.40.30.10">
    <property type="entry name" value="Glutaredoxin"/>
    <property type="match status" value="1"/>
</dbReference>
<dbReference type="InterPro" id="IPR010987">
    <property type="entry name" value="Glutathione-S-Trfase_C-like"/>
</dbReference>
<dbReference type="PROSITE" id="PS50404">
    <property type="entry name" value="GST_NTER"/>
    <property type="match status" value="1"/>
</dbReference>
<dbReference type="EMBL" id="KV442029">
    <property type="protein sequence ID" value="OAQ31441.1"/>
    <property type="molecule type" value="Genomic_DNA"/>
</dbReference>
<evidence type="ECO:0000313" key="4">
    <source>
        <dbReference type="Proteomes" id="UP000078512"/>
    </source>
</evidence>
<dbReference type="SUPFAM" id="SSF47616">
    <property type="entry name" value="GST C-terminal domain-like"/>
    <property type="match status" value="1"/>
</dbReference>
<evidence type="ECO:0000313" key="3">
    <source>
        <dbReference type="EMBL" id="OAQ31441.1"/>
    </source>
</evidence>
<protein>
    <recommendedName>
        <fullName evidence="5">Glutathione S-transferase</fullName>
    </recommendedName>
</protein>
<dbReference type="InterPro" id="IPR040079">
    <property type="entry name" value="Glutathione_S-Trfase"/>
</dbReference>
<dbReference type="GO" id="GO:0006749">
    <property type="term" value="P:glutathione metabolic process"/>
    <property type="evidence" value="ECO:0007669"/>
    <property type="project" value="TreeGrafter"/>
</dbReference>
<dbReference type="InterPro" id="IPR036249">
    <property type="entry name" value="Thioredoxin-like_sf"/>
</dbReference>
<evidence type="ECO:0008006" key="5">
    <source>
        <dbReference type="Google" id="ProtNLM"/>
    </source>
</evidence>
<dbReference type="InterPro" id="IPR036282">
    <property type="entry name" value="Glutathione-S-Trfase_C_sf"/>
</dbReference>
<dbReference type="SFLD" id="SFLDS00019">
    <property type="entry name" value="Glutathione_Transferase_(cytos"/>
    <property type="match status" value="1"/>
</dbReference>
<feature type="domain" description="GST N-terminal" evidence="1">
    <location>
        <begin position="80"/>
        <end position="159"/>
    </location>
</feature>
<dbReference type="GO" id="GO:0004364">
    <property type="term" value="F:glutathione transferase activity"/>
    <property type="evidence" value="ECO:0007669"/>
    <property type="project" value="TreeGrafter"/>
</dbReference>
<dbReference type="PANTHER" id="PTHR11571">
    <property type="entry name" value="GLUTATHIONE S-TRANSFERASE"/>
    <property type="match status" value="1"/>
</dbReference>